<dbReference type="RefSeq" id="WP_248253307.1">
    <property type="nucleotide sequence ID" value="NZ_JAIWJX010000002.1"/>
</dbReference>
<feature type="compositionally biased region" description="Basic and acidic residues" evidence="2">
    <location>
        <begin position="437"/>
        <end position="447"/>
    </location>
</feature>
<feature type="domain" description="G5" evidence="4">
    <location>
        <begin position="307"/>
        <end position="385"/>
    </location>
</feature>
<accession>A0A9X1XD71</accession>
<gene>
    <name evidence="5" type="ORF">LCY76_15200</name>
</gene>
<dbReference type="InterPro" id="IPR052913">
    <property type="entry name" value="Glycopeptide_resist_protein"/>
</dbReference>
<comment type="caution">
    <text evidence="5">The sequence shown here is derived from an EMBL/GenBank/DDBJ whole genome shotgun (WGS) entry which is preliminary data.</text>
</comment>
<evidence type="ECO:0000256" key="1">
    <source>
        <dbReference type="ARBA" id="ARBA00022729"/>
    </source>
</evidence>
<evidence type="ECO:0000313" key="6">
    <source>
        <dbReference type="Proteomes" id="UP001139011"/>
    </source>
</evidence>
<feature type="region of interest" description="Disordered" evidence="2">
    <location>
        <begin position="385"/>
        <end position="469"/>
    </location>
</feature>
<dbReference type="Gene3D" id="2.20.230.10">
    <property type="entry name" value="Resuscitation-promoting factor rpfb"/>
    <property type="match status" value="1"/>
</dbReference>
<name>A0A9X1XD71_9BACL</name>
<organism evidence="5 6">
    <name type="scientific">Fictibacillus marinisediminis</name>
    <dbReference type="NCBI Taxonomy" id="2878389"/>
    <lineage>
        <taxon>Bacteria</taxon>
        <taxon>Bacillati</taxon>
        <taxon>Bacillota</taxon>
        <taxon>Bacilli</taxon>
        <taxon>Bacillales</taxon>
        <taxon>Fictibacillaceae</taxon>
        <taxon>Fictibacillus</taxon>
    </lineage>
</organism>
<dbReference type="InterPro" id="IPR011098">
    <property type="entry name" value="G5_dom"/>
</dbReference>
<reference evidence="5" key="1">
    <citation type="submission" date="2021-09" db="EMBL/GenBank/DDBJ databases">
        <title>Genome analysis of Fictibacillus sp. KIGAM418 isolated from marine sediment.</title>
        <authorList>
            <person name="Seo M.-J."/>
            <person name="Cho E.-S."/>
            <person name="Hwang C.Y."/>
        </authorList>
    </citation>
    <scope>NUCLEOTIDE SEQUENCE</scope>
    <source>
        <strain evidence="5">KIGAM418</strain>
    </source>
</reference>
<feature type="transmembrane region" description="Helical" evidence="3">
    <location>
        <begin position="12"/>
        <end position="32"/>
    </location>
</feature>
<sequence length="469" mass="51344">MAQPEFKNTRFFMIFGILCLSSFFIFGVSLYGSNLYNKSFGEEIKNKGVHVGPVSLENKTNAEAEGLLDKKVADWKMSSSILLAYNEKQVILPADAVAFRISDSLNQAKEGDNPLLVDVKQEKVTASLKKFKNKGLEKSLNMDLLLHQIRETASILASGQTVLKLGDFYAEQNLEPVKVSTAKVPLEYEYFLLEDWVKALNGYQIEPGAIFSLREVMEKKGLQPKDSDDLALLASSIYSAVAKSNFEMIERNTSRELPGFIKLGFEAAVDPDEQDLVFQNPNPGSYILDTSYKKKMVTVSLVGAPFPFTYKTSVKKTVYDPRTIVQYDKDMDPGAIELLQAGEKGVLAAVFRAAYDGAGKIVEKTKLSEDFYPPVPRMEKRGFPIETATDGTSPADPVTADPGSSTDPGTATDPGPSTPAVPGTQGTVTYPPIPETRSGDIARKRLNDSNTQSAAGQNNVQSDKGDKQE</sequence>
<dbReference type="PANTHER" id="PTHR35788">
    <property type="entry name" value="EXPORTED PROTEIN-RELATED"/>
    <property type="match status" value="1"/>
</dbReference>
<dbReference type="Pfam" id="PF04294">
    <property type="entry name" value="VanW"/>
    <property type="match status" value="1"/>
</dbReference>
<dbReference type="Pfam" id="PF07501">
    <property type="entry name" value="G5"/>
    <property type="match status" value="1"/>
</dbReference>
<dbReference type="SMART" id="SM01208">
    <property type="entry name" value="G5"/>
    <property type="match status" value="1"/>
</dbReference>
<evidence type="ECO:0000256" key="2">
    <source>
        <dbReference type="SAM" id="MobiDB-lite"/>
    </source>
</evidence>
<dbReference type="InterPro" id="IPR007391">
    <property type="entry name" value="Vancomycin_resist_VanW"/>
</dbReference>
<feature type="compositionally biased region" description="Polar residues" evidence="2">
    <location>
        <begin position="448"/>
        <end position="462"/>
    </location>
</feature>
<protein>
    <submittedName>
        <fullName evidence="5">VanW family protein</fullName>
    </submittedName>
</protein>
<evidence type="ECO:0000313" key="5">
    <source>
        <dbReference type="EMBL" id="MCK6257926.1"/>
    </source>
</evidence>
<proteinExistence type="predicted"/>
<dbReference type="AlphaFoldDB" id="A0A9X1XD71"/>
<dbReference type="Proteomes" id="UP001139011">
    <property type="component" value="Unassembled WGS sequence"/>
</dbReference>
<keyword evidence="1" id="KW-0732">Signal</keyword>
<keyword evidence="3" id="KW-0472">Membrane</keyword>
<evidence type="ECO:0000256" key="3">
    <source>
        <dbReference type="SAM" id="Phobius"/>
    </source>
</evidence>
<keyword evidence="3" id="KW-0812">Transmembrane</keyword>
<keyword evidence="3" id="KW-1133">Transmembrane helix</keyword>
<dbReference type="PANTHER" id="PTHR35788:SF1">
    <property type="entry name" value="EXPORTED PROTEIN"/>
    <property type="match status" value="1"/>
</dbReference>
<keyword evidence="6" id="KW-1185">Reference proteome</keyword>
<dbReference type="EMBL" id="JAIWJX010000002">
    <property type="protein sequence ID" value="MCK6257926.1"/>
    <property type="molecule type" value="Genomic_DNA"/>
</dbReference>
<evidence type="ECO:0000259" key="4">
    <source>
        <dbReference type="SMART" id="SM01208"/>
    </source>
</evidence>